<dbReference type="AlphaFoldDB" id="A0AAD3SCR2"/>
<reference evidence="1" key="1">
    <citation type="submission" date="2023-05" db="EMBL/GenBank/DDBJ databases">
        <title>Nepenthes gracilis genome sequencing.</title>
        <authorList>
            <person name="Fukushima K."/>
        </authorList>
    </citation>
    <scope>NUCLEOTIDE SEQUENCE</scope>
    <source>
        <strain evidence="1">SING2019-196</strain>
    </source>
</reference>
<sequence>MSPLGSAPAEGGFVFSTASGVLVAPAMEILGKAWHTRSHEPGVRTLFQESSREALDLVGVSERESAAEMDTPCFALSHCTPFWGSIVEGMWKHWMPFLGALCSTG</sequence>
<gene>
    <name evidence="1" type="ORF">Nepgr_010280</name>
</gene>
<dbReference type="EMBL" id="BSYO01000008">
    <property type="protein sequence ID" value="GMH08440.1"/>
    <property type="molecule type" value="Genomic_DNA"/>
</dbReference>
<comment type="caution">
    <text evidence="1">The sequence shown here is derived from an EMBL/GenBank/DDBJ whole genome shotgun (WGS) entry which is preliminary data.</text>
</comment>
<evidence type="ECO:0000313" key="2">
    <source>
        <dbReference type="Proteomes" id="UP001279734"/>
    </source>
</evidence>
<dbReference type="Proteomes" id="UP001279734">
    <property type="component" value="Unassembled WGS sequence"/>
</dbReference>
<evidence type="ECO:0000313" key="1">
    <source>
        <dbReference type="EMBL" id="GMH08440.1"/>
    </source>
</evidence>
<name>A0AAD3SCR2_NEPGR</name>
<keyword evidence="2" id="KW-1185">Reference proteome</keyword>
<organism evidence="1 2">
    <name type="scientific">Nepenthes gracilis</name>
    <name type="common">Slender pitcher plant</name>
    <dbReference type="NCBI Taxonomy" id="150966"/>
    <lineage>
        <taxon>Eukaryota</taxon>
        <taxon>Viridiplantae</taxon>
        <taxon>Streptophyta</taxon>
        <taxon>Embryophyta</taxon>
        <taxon>Tracheophyta</taxon>
        <taxon>Spermatophyta</taxon>
        <taxon>Magnoliopsida</taxon>
        <taxon>eudicotyledons</taxon>
        <taxon>Gunneridae</taxon>
        <taxon>Pentapetalae</taxon>
        <taxon>Caryophyllales</taxon>
        <taxon>Nepenthaceae</taxon>
        <taxon>Nepenthes</taxon>
    </lineage>
</organism>
<proteinExistence type="predicted"/>
<accession>A0AAD3SCR2</accession>
<protein>
    <submittedName>
        <fullName evidence="1">Uncharacterized protein</fullName>
    </submittedName>
</protein>